<name>A0A1H7JD55_9SPHI</name>
<dbReference type="AlphaFoldDB" id="A0A1H7JD55"/>
<dbReference type="Pfam" id="PF04450">
    <property type="entry name" value="BSP"/>
    <property type="match status" value="1"/>
</dbReference>
<feature type="chain" id="PRO_5011754630" evidence="1">
    <location>
        <begin position="23"/>
        <end position="238"/>
    </location>
</feature>
<protein>
    <submittedName>
        <fullName evidence="2">Peptidase</fullName>
    </submittedName>
</protein>
<accession>A0A1H7JD55</accession>
<sequence>MIRFLFAALLFLQFQGSLVACAIDRPLATLKKEQGKADTLVQNGFQLIFVQQDPDFDSHVATRLKETFFQVYPVLVATYNPDAVHHVTLTIDTAYDGVAYAHDGRVVISQAWLKKMPRDVDVVTHEVMHIVQAYPSGSGPGWIIEGIADYVRYKYGVDNVGAGWSLPDVQEEHHYTNSYRIAARFLDWIEQTRKKEFVKTLDKAMRVRAYTEAIWRAETGLGLDELWAAYATSGNGKE</sequence>
<dbReference type="PROSITE" id="PS51257">
    <property type="entry name" value="PROKAR_LIPOPROTEIN"/>
    <property type="match status" value="1"/>
</dbReference>
<dbReference type="EMBL" id="FNZR01000002">
    <property type="protein sequence ID" value="SEK71255.1"/>
    <property type="molecule type" value="Genomic_DNA"/>
</dbReference>
<evidence type="ECO:0000256" key="1">
    <source>
        <dbReference type="SAM" id="SignalP"/>
    </source>
</evidence>
<evidence type="ECO:0000313" key="3">
    <source>
        <dbReference type="Proteomes" id="UP000198916"/>
    </source>
</evidence>
<keyword evidence="1" id="KW-0732">Signal</keyword>
<proteinExistence type="predicted"/>
<evidence type="ECO:0000313" key="2">
    <source>
        <dbReference type="EMBL" id="SEK71255.1"/>
    </source>
</evidence>
<feature type="signal peptide" evidence="1">
    <location>
        <begin position="1"/>
        <end position="22"/>
    </location>
</feature>
<keyword evidence="3" id="KW-1185">Reference proteome</keyword>
<organism evidence="2 3">
    <name type="scientific">Parapedobacter koreensis</name>
    <dbReference type="NCBI Taxonomy" id="332977"/>
    <lineage>
        <taxon>Bacteria</taxon>
        <taxon>Pseudomonadati</taxon>
        <taxon>Bacteroidota</taxon>
        <taxon>Sphingobacteriia</taxon>
        <taxon>Sphingobacteriales</taxon>
        <taxon>Sphingobacteriaceae</taxon>
        <taxon>Parapedobacter</taxon>
    </lineage>
</organism>
<reference evidence="3" key="1">
    <citation type="submission" date="2016-10" db="EMBL/GenBank/DDBJ databases">
        <authorList>
            <person name="Varghese N."/>
            <person name="Submissions S."/>
        </authorList>
    </citation>
    <scope>NUCLEOTIDE SEQUENCE [LARGE SCALE GENOMIC DNA]</scope>
    <source>
        <strain evidence="3">Jip14</strain>
    </source>
</reference>
<dbReference type="OrthoDB" id="211588at2"/>
<dbReference type="RefSeq" id="WP_090604286.1">
    <property type="nucleotide sequence ID" value="NZ_FNZR01000002.1"/>
</dbReference>
<dbReference type="Proteomes" id="UP000198916">
    <property type="component" value="Unassembled WGS sequence"/>
</dbReference>
<gene>
    <name evidence="2" type="ORF">SAMN05421740_102494</name>
</gene>
<dbReference type="PANTHER" id="PTHR33321">
    <property type="match status" value="1"/>
</dbReference>
<dbReference type="PANTHER" id="PTHR33321:SF12">
    <property type="entry name" value="PLANT BASIC SECRETORY PROTEIN (BSP) FAMILY PROTEIN"/>
    <property type="match status" value="1"/>
</dbReference>
<dbReference type="STRING" id="332977.SAMN05421740_102494"/>
<dbReference type="InterPro" id="IPR007541">
    <property type="entry name" value="Uncharacterised_BSP"/>
</dbReference>